<dbReference type="PANTHER" id="PTHR23011">
    <property type="entry name" value="CYCLIC NUCLEOTIDE-BINDING DOMAIN CONTAINING PROTEIN"/>
    <property type="match status" value="1"/>
</dbReference>
<feature type="region of interest" description="Disordered" evidence="1">
    <location>
        <begin position="544"/>
        <end position="667"/>
    </location>
</feature>
<dbReference type="PROSITE" id="PS50042">
    <property type="entry name" value="CNMP_BINDING_3"/>
    <property type="match status" value="3"/>
</dbReference>
<evidence type="ECO:0000256" key="1">
    <source>
        <dbReference type="SAM" id="MobiDB-lite"/>
    </source>
</evidence>
<feature type="domain" description="RGS" evidence="3">
    <location>
        <begin position="903"/>
        <end position="1063"/>
    </location>
</feature>
<feature type="compositionally biased region" description="Basic and acidic residues" evidence="1">
    <location>
        <begin position="153"/>
        <end position="166"/>
    </location>
</feature>
<evidence type="ECO:0008006" key="6">
    <source>
        <dbReference type="Google" id="ProtNLM"/>
    </source>
</evidence>
<feature type="compositionally biased region" description="Low complexity" evidence="1">
    <location>
        <begin position="310"/>
        <end position="319"/>
    </location>
</feature>
<dbReference type="SUPFAM" id="SSF48097">
    <property type="entry name" value="Regulator of G-protein signaling, RGS"/>
    <property type="match status" value="1"/>
</dbReference>
<feature type="domain" description="Cyclic nucleotide-binding" evidence="2">
    <location>
        <begin position="774"/>
        <end position="880"/>
    </location>
</feature>
<dbReference type="Gene3D" id="2.60.120.10">
    <property type="entry name" value="Jelly Rolls"/>
    <property type="match status" value="4"/>
</dbReference>
<name>A0A9W7BMY4_9STRA</name>
<dbReference type="InterPro" id="IPR036305">
    <property type="entry name" value="RGS_sf"/>
</dbReference>
<proteinExistence type="predicted"/>
<feature type="compositionally biased region" description="Acidic residues" evidence="1">
    <location>
        <begin position="464"/>
        <end position="490"/>
    </location>
</feature>
<dbReference type="PANTHER" id="PTHR23011:SF28">
    <property type="entry name" value="CYCLIC NUCLEOTIDE-BINDING DOMAIN CONTAINING PROTEIN"/>
    <property type="match status" value="1"/>
</dbReference>
<feature type="region of interest" description="Disordered" evidence="1">
    <location>
        <begin position="93"/>
        <end position="116"/>
    </location>
</feature>
<keyword evidence="5" id="KW-1185">Reference proteome</keyword>
<accession>A0A9W7BMY4</accession>
<feature type="compositionally biased region" description="Polar residues" evidence="1">
    <location>
        <begin position="220"/>
        <end position="242"/>
    </location>
</feature>
<dbReference type="InterPro" id="IPR044926">
    <property type="entry name" value="RGS_subdomain_2"/>
</dbReference>
<dbReference type="Proteomes" id="UP001165160">
    <property type="component" value="Unassembled WGS sequence"/>
</dbReference>
<dbReference type="Gene3D" id="1.10.167.10">
    <property type="entry name" value="Regulator of G-protein Signalling 4, domain 2"/>
    <property type="match status" value="1"/>
</dbReference>
<evidence type="ECO:0000259" key="3">
    <source>
        <dbReference type="PROSITE" id="PS50132"/>
    </source>
</evidence>
<feature type="region of interest" description="Disordered" evidence="1">
    <location>
        <begin position="140"/>
        <end position="381"/>
    </location>
</feature>
<evidence type="ECO:0000313" key="4">
    <source>
        <dbReference type="EMBL" id="GMH90562.1"/>
    </source>
</evidence>
<feature type="region of interest" description="Disordered" evidence="1">
    <location>
        <begin position="1087"/>
        <end position="1132"/>
    </location>
</feature>
<dbReference type="SUPFAM" id="SSF51206">
    <property type="entry name" value="cAMP-binding domain-like"/>
    <property type="match status" value="3"/>
</dbReference>
<dbReference type="SMART" id="SM00315">
    <property type="entry name" value="RGS"/>
    <property type="match status" value="1"/>
</dbReference>
<dbReference type="PROSITE" id="PS00888">
    <property type="entry name" value="CNMP_BINDING_1"/>
    <property type="match status" value="1"/>
</dbReference>
<dbReference type="PROSITE" id="PS50132">
    <property type="entry name" value="RGS"/>
    <property type="match status" value="1"/>
</dbReference>
<dbReference type="InterPro" id="IPR018490">
    <property type="entry name" value="cNMP-bd_dom_sf"/>
</dbReference>
<dbReference type="InterPro" id="IPR016137">
    <property type="entry name" value="RGS"/>
</dbReference>
<evidence type="ECO:0000313" key="5">
    <source>
        <dbReference type="Proteomes" id="UP001165160"/>
    </source>
</evidence>
<feature type="domain" description="Cyclic nucleotide-binding" evidence="2">
    <location>
        <begin position="696"/>
        <end position="762"/>
    </location>
</feature>
<feature type="region of interest" description="Disordered" evidence="1">
    <location>
        <begin position="464"/>
        <end position="495"/>
    </location>
</feature>
<dbReference type="CDD" id="cd00038">
    <property type="entry name" value="CAP_ED"/>
    <property type="match status" value="3"/>
</dbReference>
<protein>
    <recommendedName>
        <fullName evidence="6">Cyclic nucleotide-binding domain-containing protein</fullName>
    </recommendedName>
</protein>
<dbReference type="InterPro" id="IPR000595">
    <property type="entry name" value="cNMP-bd_dom"/>
</dbReference>
<dbReference type="EMBL" id="BRXX01000107">
    <property type="protein sequence ID" value="GMH90562.1"/>
    <property type="molecule type" value="Genomic_DNA"/>
</dbReference>
<dbReference type="InterPro" id="IPR014710">
    <property type="entry name" value="RmlC-like_jellyroll"/>
</dbReference>
<comment type="caution">
    <text evidence="4">The sequence shown here is derived from an EMBL/GenBank/DDBJ whole genome shotgun (WGS) entry which is preliminary data.</text>
</comment>
<feature type="compositionally biased region" description="Polar residues" evidence="1">
    <location>
        <begin position="571"/>
        <end position="586"/>
    </location>
</feature>
<dbReference type="AlphaFoldDB" id="A0A9W7BMY4"/>
<gene>
    <name evidence="4" type="ORF">TrVE_jg11305</name>
</gene>
<dbReference type="Pfam" id="PF00027">
    <property type="entry name" value="cNMP_binding"/>
    <property type="match status" value="2"/>
</dbReference>
<dbReference type="Pfam" id="PF00615">
    <property type="entry name" value="RGS"/>
    <property type="match status" value="1"/>
</dbReference>
<feature type="compositionally biased region" description="Polar residues" evidence="1">
    <location>
        <begin position="600"/>
        <end position="618"/>
    </location>
</feature>
<reference evidence="5" key="1">
    <citation type="journal article" date="2023" name="Commun. Biol.">
        <title>Genome analysis of Parmales, the sister group of diatoms, reveals the evolutionary specialization of diatoms from phago-mixotrophs to photoautotrophs.</title>
        <authorList>
            <person name="Ban H."/>
            <person name="Sato S."/>
            <person name="Yoshikawa S."/>
            <person name="Yamada K."/>
            <person name="Nakamura Y."/>
            <person name="Ichinomiya M."/>
            <person name="Sato N."/>
            <person name="Blanc-Mathieu R."/>
            <person name="Endo H."/>
            <person name="Kuwata A."/>
            <person name="Ogata H."/>
        </authorList>
    </citation>
    <scope>NUCLEOTIDE SEQUENCE [LARGE SCALE GENOMIC DNA]</scope>
    <source>
        <strain evidence="5">NIES 3699</strain>
    </source>
</reference>
<dbReference type="InterPro" id="IPR018488">
    <property type="entry name" value="cNMP-bd_CS"/>
</dbReference>
<evidence type="ECO:0000259" key="2">
    <source>
        <dbReference type="PROSITE" id="PS50042"/>
    </source>
</evidence>
<sequence length="1132" mass="124629">MGGHQSKHSVDEMTNFLHKTPFFVYMSDHELKDFAKCFTVKKVAKGAVIKQSGDMYIVADGEIQMTTMLGPQDGNNVPIVGSPVIMHAGDATTGRSLKRDAGESLPSDPAARGRERSIKIRHQAGQLISTGNLAASGIMSHERAEKHKKKKAKEASIKREHDRQNDGRAPSPTGVDKMGSPSGNNHHTPSKRKNSNFRSLLERKNSQPRSPLPGQPATPLGTQSPKGGSSVESYADESNNNHSSDDHDGSASFRSNASAGRRGSVSLDDPAPDSDERDGRQKRGTGNMSFSGKAKQWVRKKSFALGVAGSPGSPGSPEDSSPRRLSHSSHHDSSAPNSASGNHSLRQSHRFGLNLFGGSGRDKHHAHDSHHGWLSGKMSSRREAETVRGVMKLEAVEDSVILFLDSGRRRRFVKKYPELKDIVETLMHAKIDNFLSQLPFIKIPKKPKKNAPVKVNRAIDAFVEEEGEEEDENEDGNQENPADSDSDEEDKEHGGLGMLSSVCKYEAFQEGDPIFCEGEVGDKLYIILKGTVAVLKTHDMAVTEEPIRDERTPTNGDATACVGNGSDDDANNQTSGTITPMSSSVGAKSLEKGLDGDDTPLNSTTGTQNTSPNSSQDLPGQITEKVVAPPLKKMPTARNESRRNSLSKSGSQKDSSKRGSVSLNLGKLATGHGKNMFAKMRFGRNADDKSKAVELDEEDILATLKAGNYFGEMAVMVTMPRSSTVVAKEKCLLLTVSKADWAMFLQHHHKTRRAVEQHMKSRLMGLFRNMNIPFFETVHKDRYEELSPGCDVLDLPPGSEVIKQGDRGDTFYVIIHGRVDVAVRAGVGKAADAPTDDWDGELVTGQFFGEIALVMDSARKATVTTSESTVLLVIDKGTFRAFFNDNARALAEVQVRLLGEKAELHSLLSIPASLEVFKDFLDAEHSGENVEFWECVTNFEEESKNDKFTAEDLLQQESRRTLPQLPMVEEIWDKYLREAAEHQVNISSKMRQAVQKKIESMKKWSEGQDVIMDGTMTRKVLNLTMDEIRKRAIFHDAKEEIYKLMVRDSYPRFKKQEAYKNFIGSIGLYSTANQEYLSSKMAQLKDRNHTVSGKRGASKAPSGGYRSKFQEKMSSVRHVLSKPKAMADDSIS</sequence>
<dbReference type="PRINTS" id="PR00103">
    <property type="entry name" value="CAMPKINASE"/>
</dbReference>
<organism evidence="4 5">
    <name type="scientific">Triparma verrucosa</name>
    <dbReference type="NCBI Taxonomy" id="1606542"/>
    <lineage>
        <taxon>Eukaryota</taxon>
        <taxon>Sar</taxon>
        <taxon>Stramenopiles</taxon>
        <taxon>Ochrophyta</taxon>
        <taxon>Bolidophyceae</taxon>
        <taxon>Parmales</taxon>
        <taxon>Triparmaceae</taxon>
        <taxon>Triparma</taxon>
    </lineage>
</organism>
<feature type="domain" description="Cyclic nucleotide-binding" evidence="2">
    <location>
        <begin position="508"/>
        <end position="539"/>
    </location>
</feature>
<dbReference type="SMART" id="SM00100">
    <property type="entry name" value="cNMP"/>
    <property type="match status" value="1"/>
</dbReference>